<keyword evidence="3" id="KW-1185">Reference proteome</keyword>
<evidence type="ECO:0000313" key="2">
    <source>
        <dbReference type="EMBL" id="GBO44298.1"/>
    </source>
</evidence>
<feature type="region of interest" description="Disordered" evidence="1">
    <location>
        <begin position="102"/>
        <end position="123"/>
    </location>
</feature>
<organism evidence="2 3">
    <name type="scientific">Araneus ventricosus</name>
    <name type="common">Orbweaver spider</name>
    <name type="synonym">Epeira ventricosa</name>
    <dbReference type="NCBI Taxonomy" id="182803"/>
    <lineage>
        <taxon>Eukaryota</taxon>
        <taxon>Metazoa</taxon>
        <taxon>Ecdysozoa</taxon>
        <taxon>Arthropoda</taxon>
        <taxon>Chelicerata</taxon>
        <taxon>Arachnida</taxon>
        <taxon>Araneae</taxon>
        <taxon>Araneomorphae</taxon>
        <taxon>Entelegynae</taxon>
        <taxon>Araneoidea</taxon>
        <taxon>Araneidae</taxon>
        <taxon>Araneus</taxon>
    </lineage>
</organism>
<protein>
    <submittedName>
        <fullName evidence="2">Uncharacterized protein</fullName>
    </submittedName>
</protein>
<sequence length="123" mass="13671">MQLNDVFVRDYLTVKFPDEMPNSLAETGALFAESIMQLAIWWSAQKKVGNCWPSGKVLALGFRSVPGSKFDSIKDPSRVLGMLKAKSYDLPLVWRRSLEKRALAQVPSSSSDRGSKLRGPSPK</sequence>
<name>A0A4Y2X547_ARAVE</name>
<dbReference type="EMBL" id="BGPR01070970">
    <property type="protein sequence ID" value="GBO44298.1"/>
    <property type="molecule type" value="Genomic_DNA"/>
</dbReference>
<dbReference type="Proteomes" id="UP000499080">
    <property type="component" value="Unassembled WGS sequence"/>
</dbReference>
<evidence type="ECO:0000313" key="3">
    <source>
        <dbReference type="Proteomes" id="UP000499080"/>
    </source>
</evidence>
<accession>A0A4Y2X547</accession>
<reference evidence="2 3" key="1">
    <citation type="journal article" date="2019" name="Sci. Rep.">
        <title>Orb-weaving spider Araneus ventricosus genome elucidates the spidroin gene catalogue.</title>
        <authorList>
            <person name="Kono N."/>
            <person name="Nakamura H."/>
            <person name="Ohtoshi R."/>
            <person name="Moran D.A.P."/>
            <person name="Shinohara A."/>
            <person name="Yoshida Y."/>
            <person name="Fujiwara M."/>
            <person name="Mori M."/>
            <person name="Tomita M."/>
            <person name="Arakawa K."/>
        </authorList>
    </citation>
    <scope>NUCLEOTIDE SEQUENCE [LARGE SCALE GENOMIC DNA]</scope>
</reference>
<evidence type="ECO:0000256" key="1">
    <source>
        <dbReference type="SAM" id="MobiDB-lite"/>
    </source>
</evidence>
<proteinExistence type="predicted"/>
<dbReference type="AlphaFoldDB" id="A0A4Y2X547"/>
<comment type="caution">
    <text evidence="2">The sequence shown here is derived from an EMBL/GenBank/DDBJ whole genome shotgun (WGS) entry which is preliminary data.</text>
</comment>
<gene>
    <name evidence="2" type="ORF">AVEN_147674_1</name>
</gene>